<protein>
    <recommendedName>
        <fullName evidence="9">Glycosyltransferase 2-like domain-containing protein</fullName>
    </recommendedName>
</protein>
<keyword evidence="6" id="KW-0448">Lipopolysaccharide biosynthesis</keyword>
<keyword evidence="2" id="KW-1003">Cell membrane</keyword>
<sequence length="168" mass="17948">MSRVADEPPPRVISVVIPVYRGESTLASTVGELLPHTRVSRTAQGATYRVGEIILVHDAGPDRSDLVLQGLERRHEVVRVVWLSRNVGQHAATIAGMAASQGDWIATLDEDGQHDPGALGDFLDTALRERAGVVYARFADTRAQGALRSAASVASKRMLGAAFKTPGI</sequence>
<proteinExistence type="inferred from homology"/>
<dbReference type="SUPFAM" id="SSF53448">
    <property type="entry name" value="Nucleotide-diphospho-sugar transferases"/>
    <property type="match status" value="1"/>
</dbReference>
<keyword evidence="4" id="KW-0808">Transferase</keyword>
<feature type="domain" description="Glycosyltransferase 2-like" evidence="9">
    <location>
        <begin position="14"/>
        <end position="140"/>
    </location>
</feature>
<dbReference type="EMBL" id="BAAAQY010000009">
    <property type="protein sequence ID" value="GAA2242360.1"/>
    <property type="molecule type" value="Genomic_DNA"/>
</dbReference>
<evidence type="ECO:0000256" key="2">
    <source>
        <dbReference type="ARBA" id="ARBA00022475"/>
    </source>
</evidence>
<evidence type="ECO:0000256" key="6">
    <source>
        <dbReference type="ARBA" id="ARBA00022985"/>
    </source>
</evidence>
<keyword evidence="7" id="KW-1133">Transmembrane helix</keyword>
<keyword evidence="8" id="KW-0472">Membrane</keyword>
<comment type="caution">
    <text evidence="10">The sequence shown here is derived from an EMBL/GenBank/DDBJ whole genome shotgun (WGS) entry which is preliminary data.</text>
</comment>
<dbReference type="Pfam" id="PF00535">
    <property type="entry name" value="Glycos_transf_2"/>
    <property type="match status" value="1"/>
</dbReference>
<accession>A0ABN3DV53</accession>
<evidence type="ECO:0000313" key="10">
    <source>
        <dbReference type="EMBL" id="GAA2242360.1"/>
    </source>
</evidence>
<keyword evidence="11" id="KW-1185">Reference proteome</keyword>
<evidence type="ECO:0000313" key="11">
    <source>
        <dbReference type="Proteomes" id="UP001500929"/>
    </source>
</evidence>
<evidence type="ECO:0000256" key="5">
    <source>
        <dbReference type="ARBA" id="ARBA00022692"/>
    </source>
</evidence>
<evidence type="ECO:0000256" key="3">
    <source>
        <dbReference type="ARBA" id="ARBA00022676"/>
    </source>
</evidence>
<evidence type="ECO:0000256" key="8">
    <source>
        <dbReference type="ARBA" id="ARBA00023136"/>
    </source>
</evidence>
<gene>
    <name evidence="10" type="ORF">GCM10009851_29610</name>
</gene>
<evidence type="ECO:0000256" key="1">
    <source>
        <dbReference type="ARBA" id="ARBA00006739"/>
    </source>
</evidence>
<evidence type="ECO:0000256" key="7">
    <source>
        <dbReference type="ARBA" id="ARBA00022989"/>
    </source>
</evidence>
<evidence type="ECO:0000259" key="9">
    <source>
        <dbReference type="Pfam" id="PF00535"/>
    </source>
</evidence>
<keyword evidence="3" id="KW-0328">Glycosyltransferase</keyword>
<name>A0ABN3DV53_9MICO</name>
<dbReference type="Proteomes" id="UP001500929">
    <property type="component" value="Unassembled WGS sequence"/>
</dbReference>
<dbReference type="PANTHER" id="PTHR48090">
    <property type="entry name" value="UNDECAPRENYL-PHOSPHATE 4-DEOXY-4-FORMAMIDO-L-ARABINOSE TRANSFERASE-RELATED"/>
    <property type="match status" value="1"/>
</dbReference>
<dbReference type="Gene3D" id="3.90.550.10">
    <property type="entry name" value="Spore Coat Polysaccharide Biosynthesis Protein SpsA, Chain A"/>
    <property type="match status" value="1"/>
</dbReference>
<reference evidence="10 11" key="1">
    <citation type="journal article" date="2019" name="Int. J. Syst. Evol. Microbiol.">
        <title>The Global Catalogue of Microorganisms (GCM) 10K type strain sequencing project: providing services to taxonomists for standard genome sequencing and annotation.</title>
        <authorList>
            <consortium name="The Broad Institute Genomics Platform"/>
            <consortium name="The Broad Institute Genome Sequencing Center for Infectious Disease"/>
            <person name="Wu L."/>
            <person name="Ma J."/>
        </authorList>
    </citation>
    <scope>NUCLEOTIDE SEQUENCE [LARGE SCALE GENOMIC DNA]</scope>
    <source>
        <strain evidence="10 11">JCM 16117</strain>
    </source>
</reference>
<keyword evidence="5" id="KW-0812">Transmembrane</keyword>
<dbReference type="InterPro" id="IPR029044">
    <property type="entry name" value="Nucleotide-diphossugar_trans"/>
</dbReference>
<dbReference type="InterPro" id="IPR001173">
    <property type="entry name" value="Glyco_trans_2-like"/>
</dbReference>
<dbReference type="RefSeq" id="WP_259480430.1">
    <property type="nucleotide sequence ID" value="NZ_BAAAQY010000009.1"/>
</dbReference>
<dbReference type="PANTHER" id="PTHR48090:SF3">
    <property type="entry name" value="UNDECAPRENYL-PHOSPHATE 4-DEOXY-4-FORMAMIDO-L-ARABINOSE TRANSFERASE"/>
    <property type="match status" value="1"/>
</dbReference>
<organism evidence="10 11">
    <name type="scientific">Herbiconiux moechotypicola</name>
    <dbReference type="NCBI Taxonomy" id="637393"/>
    <lineage>
        <taxon>Bacteria</taxon>
        <taxon>Bacillati</taxon>
        <taxon>Actinomycetota</taxon>
        <taxon>Actinomycetes</taxon>
        <taxon>Micrococcales</taxon>
        <taxon>Microbacteriaceae</taxon>
        <taxon>Herbiconiux</taxon>
    </lineage>
</organism>
<dbReference type="InterPro" id="IPR050256">
    <property type="entry name" value="Glycosyltransferase_2"/>
</dbReference>
<comment type="similarity">
    <text evidence="1">Belongs to the glycosyltransferase 2 family.</text>
</comment>
<evidence type="ECO:0000256" key="4">
    <source>
        <dbReference type="ARBA" id="ARBA00022679"/>
    </source>
</evidence>